<dbReference type="EMBL" id="JAPFRF010000006">
    <property type="protein sequence ID" value="KAJ7329366.1"/>
    <property type="molecule type" value="Genomic_DNA"/>
</dbReference>
<name>A0A9Q0XUR8_9SAUR</name>
<evidence type="ECO:0000313" key="2">
    <source>
        <dbReference type="Proteomes" id="UP001142489"/>
    </source>
</evidence>
<organism evidence="1 2">
    <name type="scientific">Phrynocephalus forsythii</name>
    <dbReference type="NCBI Taxonomy" id="171643"/>
    <lineage>
        <taxon>Eukaryota</taxon>
        <taxon>Metazoa</taxon>
        <taxon>Chordata</taxon>
        <taxon>Craniata</taxon>
        <taxon>Vertebrata</taxon>
        <taxon>Euteleostomi</taxon>
        <taxon>Lepidosauria</taxon>
        <taxon>Squamata</taxon>
        <taxon>Bifurcata</taxon>
        <taxon>Unidentata</taxon>
        <taxon>Episquamata</taxon>
        <taxon>Toxicofera</taxon>
        <taxon>Iguania</taxon>
        <taxon>Acrodonta</taxon>
        <taxon>Agamidae</taxon>
        <taxon>Agaminae</taxon>
        <taxon>Phrynocephalus</taxon>
    </lineage>
</organism>
<reference evidence="1" key="1">
    <citation type="journal article" date="2023" name="DNA Res.">
        <title>Chromosome-level genome assembly of Phrynocephalus forsythii using third-generation DNA sequencing and Hi-C analysis.</title>
        <authorList>
            <person name="Qi Y."/>
            <person name="Zhao W."/>
            <person name="Zhao Y."/>
            <person name="Niu C."/>
            <person name="Cao S."/>
            <person name="Zhang Y."/>
        </authorList>
    </citation>
    <scope>NUCLEOTIDE SEQUENCE</scope>
    <source>
        <tissue evidence="1">Muscle</tissue>
    </source>
</reference>
<accession>A0A9Q0XUR8</accession>
<dbReference type="AlphaFoldDB" id="A0A9Q0XUR8"/>
<comment type="caution">
    <text evidence="1">The sequence shown here is derived from an EMBL/GenBank/DDBJ whole genome shotgun (WGS) entry which is preliminary data.</text>
</comment>
<gene>
    <name evidence="1" type="ORF">JRQ81_015540</name>
</gene>
<proteinExistence type="predicted"/>
<sequence length="161" mass="18088">MGSCISMVNQRERTDTHLVGETFSCLEKQYPSLIPALKMAESHLFSFLFCHDASPLKRPVSLSSRPHLEQRNKNSEHVLNCQGRFRGSASPDSDLNFAIILKQHMQINLWVWRGCCLELGSVIWITCFGLCFLNGSFQRPYPVVPSALDFGAVIQVPCSAE</sequence>
<evidence type="ECO:0000313" key="1">
    <source>
        <dbReference type="EMBL" id="KAJ7329366.1"/>
    </source>
</evidence>
<protein>
    <submittedName>
        <fullName evidence="1">Uncharacterized protein</fullName>
    </submittedName>
</protein>
<keyword evidence="2" id="KW-1185">Reference proteome</keyword>
<dbReference type="Proteomes" id="UP001142489">
    <property type="component" value="Unassembled WGS sequence"/>
</dbReference>